<feature type="compositionally biased region" description="Low complexity" evidence="1">
    <location>
        <begin position="67"/>
        <end position="100"/>
    </location>
</feature>
<organism evidence="2 3">
    <name type="scientific">Apostasia shenzhenica</name>
    <dbReference type="NCBI Taxonomy" id="1088818"/>
    <lineage>
        <taxon>Eukaryota</taxon>
        <taxon>Viridiplantae</taxon>
        <taxon>Streptophyta</taxon>
        <taxon>Embryophyta</taxon>
        <taxon>Tracheophyta</taxon>
        <taxon>Spermatophyta</taxon>
        <taxon>Magnoliopsida</taxon>
        <taxon>Liliopsida</taxon>
        <taxon>Asparagales</taxon>
        <taxon>Orchidaceae</taxon>
        <taxon>Apostasioideae</taxon>
        <taxon>Apostasia</taxon>
    </lineage>
</organism>
<dbReference type="AlphaFoldDB" id="A0A2I0AFI6"/>
<evidence type="ECO:0000313" key="3">
    <source>
        <dbReference type="Proteomes" id="UP000236161"/>
    </source>
</evidence>
<feature type="region of interest" description="Disordered" evidence="1">
    <location>
        <begin position="1"/>
        <end position="117"/>
    </location>
</feature>
<sequence length="117" mass="12211">MSPEKMYDGMHSRAALPTRPDCETHPCQEGVRSQQCGEYSEGACRGQIARSPSPPSPSRPNHACKIPSMAASATSCTSSRTSVSSSVSSTLPKTSSSLTFPLPPSPTPFPTTNSPAA</sequence>
<name>A0A2I0AFI6_9ASPA</name>
<protein>
    <submittedName>
        <fullName evidence="2">Uncharacterized protein</fullName>
    </submittedName>
</protein>
<reference evidence="2 3" key="1">
    <citation type="journal article" date="2017" name="Nature">
        <title>The Apostasia genome and the evolution of orchids.</title>
        <authorList>
            <person name="Zhang G.Q."/>
            <person name="Liu K.W."/>
            <person name="Li Z."/>
            <person name="Lohaus R."/>
            <person name="Hsiao Y.Y."/>
            <person name="Niu S.C."/>
            <person name="Wang J.Y."/>
            <person name="Lin Y.C."/>
            <person name="Xu Q."/>
            <person name="Chen L.J."/>
            <person name="Yoshida K."/>
            <person name="Fujiwara S."/>
            <person name="Wang Z.W."/>
            <person name="Zhang Y.Q."/>
            <person name="Mitsuda N."/>
            <person name="Wang M."/>
            <person name="Liu G.H."/>
            <person name="Pecoraro L."/>
            <person name="Huang H.X."/>
            <person name="Xiao X.J."/>
            <person name="Lin M."/>
            <person name="Wu X.Y."/>
            <person name="Wu W.L."/>
            <person name="Chen Y.Y."/>
            <person name="Chang S.B."/>
            <person name="Sakamoto S."/>
            <person name="Ohme-Takagi M."/>
            <person name="Yagi M."/>
            <person name="Zeng S.J."/>
            <person name="Shen C.Y."/>
            <person name="Yeh C.M."/>
            <person name="Luo Y.B."/>
            <person name="Tsai W.C."/>
            <person name="Van de Peer Y."/>
            <person name="Liu Z.J."/>
        </authorList>
    </citation>
    <scope>NUCLEOTIDE SEQUENCE [LARGE SCALE GENOMIC DNA]</scope>
    <source>
        <strain evidence="3">cv. Shenzhen</strain>
        <tissue evidence="2">Stem</tissue>
    </source>
</reference>
<accession>A0A2I0AFI6</accession>
<keyword evidence="3" id="KW-1185">Reference proteome</keyword>
<dbReference type="EMBL" id="KZ451982">
    <property type="protein sequence ID" value="PKA54298.1"/>
    <property type="molecule type" value="Genomic_DNA"/>
</dbReference>
<evidence type="ECO:0000313" key="2">
    <source>
        <dbReference type="EMBL" id="PKA54298.1"/>
    </source>
</evidence>
<proteinExistence type="predicted"/>
<gene>
    <name evidence="2" type="ORF">AXF42_Ash000131</name>
</gene>
<dbReference type="Proteomes" id="UP000236161">
    <property type="component" value="Unassembled WGS sequence"/>
</dbReference>
<feature type="compositionally biased region" description="Basic and acidic residues" evidence="1">
    <location>
        <begin position="1"/>
        <end position="11"/>
    </location>
</feature>
<evidence type="ECO:0000256" key="1">
    <source>
        <dbReference type="SAM" id="MobiDB-lite"/>
    </source>
</evidence>